<evidence type="ECO:0000313" key="1">
    <source>
        <dbReference type="EMBL" id="MBB3191679.1"/>
    </source>
</evidence>
<sequence>MRGHADEKPAAAGFFIREEPDTLLWERNLLPVRRFDEWRRQAPGGVA</sequence>
<name>A0A839VE92_9GAMM</name>
<dbReference type="EMBL" id="JACHXP010000016">
    <property type="protein sequence ID" value="MBB3191679.1"/>
    <property type="molecule type" value="Genomic_DNA"/>
</dbReference>
<dbReference type="RefSeq" id="WP_183326582.1">
    <property type="nucleotide sequence ID" value="NZ_JACHXP010000016.1"/>
</dbReference>
<comment type="caution">
    <text evidence="1">The sequence shown here is derived from an EMBL/GenBank/DDBJ whole genome shotgun (WGS) entry which is preliminary data.</text>
</comment>
<organism evidence="1 2">
    <name type="scientific">Halomonas cerina</name>
    <dbReference type="NCBI Taxonomy" id="447424"/>
    <lineage>
        <taxon>Bacteria</taxon>
        <taxon>Pseudomonadati</taxon>
        <taxon>Pseudomonadota</taxon>
        <taxon>Gammaproteobacteria</taxon>
        <taxon>Oceanospirillales</taxon>
        <taxon>Halomonadaceae</taxon>
        <taxon>Halomonas</taxon>
    </lineage>
</organism>
<protein>
    <submittedName>
        <fullName evidence="1">Uncharacterized protein</fullName>
    </submittedName>
</protein>
<dbReference type="AlphaFoldDB" id="A0A839VE92"/>
<gene>
    <name evidence="1" type="ORF">FHR94_002944</name>
</gene>
<reference evidence="1 2" key="1">
    <citation type="submission" date="2020-08" db="EMBL/GenBank/DDBJ databases">
        <title>Genomic Encyclopedia of Type Strains, Phase III (KMG-III): the genomes of soil and plant-associated and newly described type strains.</title>
        <authorList>
            <person name="Whitman W."/>
        </authorList>
    </citation>
    <scope>NUCLEOTIDE SEQUENCE [LARGE SCALE GENOMIC DNA]</scope>
    <source>
        <strain evidence="1 2">CECT 7282</strain>
    </source>
</reference>
<dbReference type="Proteomes" id="UP000547614">
    <property type="component" value="Unassembled WGS sequence"/>
</dbReference>
<evidence type="ECO:0000313" key="2">
    <source>
        <dbReference type="Proteomes" id="UP000547614"/>
    </source>
</evidence>
<keyword evidence="2" id="KW-1185">Reference proteome</keyword>
<proteinExistence type="predicted"/>
<accession>A0A839VE92</accession>